<evidence type="ECO:0000259" key="6">
    <source>
        <dbReference type="PROSITE" id="PS51379"/>
    </source>
</evidence>
<keyword evidence="4" id="KW-0408">Iron</keyword>
<proteinExistence type="inferred from homology"/>
<evidence type="ECO:0000256" key="5">
    <source>
        <dbReference type="ARBA" id="ARBA00023014"/>
    </source>
</evidence>
<keyword evidence="3" id="KW-0560">Oxidoreductase</keyword>
<protein>
    <submittedName>
        <fullName evidence="7">Nitroreductase family protein</fullName>
    </submittedName>
</protein>
<dbReference type="Gene3D" id="3.40.109.10">
    <property type="entry name" value="NADH Oxidase"/>
    <property type="match status" value="1"/>
</dbReference>
<evidence type="ECO:0000256" key="2">
    <source>
        <dbReference type="ARBA" id="ARBA00022723"/>
    </source>
</evidence>
<dbReference type="PROSITE" id="PS51379">
    <property type="entry name" value="4FE4S_FER_2"/>
    <property type="match status" value="2"/>
</dbReference>
<dbReference type="InterPro" id="IPR029479">
    <property type="entry name" value="Nitroreductase"/>
</dbReference>
<evidence type="ECO:0000256" key="3">
    <source>
        <dbReference type="ARBA" id="ARBA00023002"/>
    </source>
</evidence>
<dbReference type="InterPro" id="IPR017896">
    <property type="entry name" value="4Fe4S_Fe-S-bd"/>
</dbReference>
<keyword evidence="2" id="KW-0479">Metal-binding</keyword>
<evidence type="ECO:0000256" key="4">
    <source>
        <dbReference type="ARBA" id="ARBA00023004"/>
    </source>
</evidence>
<evidence type="ECO:0000256" key="1">
    <source>
        <dbReference type="ARBA" id="ARBA00007118"/>
    </source>
</evidence>
<dbReference type="InterPro" id="IPR017900">
    <property type="entry name" value="4Fe4S_Fe_S_CS"/>
</dbReference>
<dbReference type="PANTHER" id="PTHR43673">
    <property type="entry name" value="NAD(P)H NITROREDUCTASE YDGI-RELATED"/>
    <property type="match status" value="1"/>
</dbReference>
<dbReference type="SUPFAM" id="SSF55469">
    <property type="entry name" value="FMN-dependent nitroreductase-like"/>
    <property type="match status" value="1"/>
</dbReference>
<evidence type="ECO:0000313" key="7">
    <source>
        <dbReference type="EMBL" id="UWX06193.1"/>
    </source>
</evidence>
<dbReference type="EMBL" id="CP065938">
    <property type="protein sequence ID" value="UWX06193.1"/>
    <property type="molecule type" value="Genomic_DNA"/>
</dbReference>
<dbReference type="CDD" id="cd02143">
    <property type="entry name" value="nitroreductase_FeS-like"/>
    <property type="match status" value="1"/>
</dbReference>
<gene>
    <name evidence="7" type="ORF">JBF11_02430</name>
</gene>
<dbReference type="Proteomes" id="UP001058120">
    <property type="component" value="Chromosome"/>
</dbReference>
<dbReference type="PROSITE" id="PS00198">
    <property type="entry name" value="4FE4S_FER_1"/>
    <property type="match status" value="1"/>
</dbReference>
<feature type="domain" description="4Fe-4S ferredoxin-type" evidence="6">
    <location>
        <begin position="1"/>
        <end position="30"/>
    </location>
</feature>
<dbReference type="InterPro" id="IPR000415">
    <property type="entry name" value="Nitroreductase-like"/>
</dbReference>
<dbReference type="SUPFAM" id="SSF54862">
    <property type="entry name" value="4Fe-4S ferredoxins"/>
    <property type="match status" value="1"/>
</dbReference>
<keyword evidence="5" id="KW-0411">Iron-sulfur</keyword>
<keyword evidence="8" id="KW-1185">Reference proteome</keyword>
<dbReference type="Gene3D" id="3.30.70.20">
    <property type="match status" value="1"/>
</dbReference>
<name>A0ABY5Y2E8_9BACT</name>
<sequence>MAVSINENLCCGDKLCINICPCECIELNGENKAVLSRKGSLTCISCGQCIAVCPKGAISLEINDNVEKGESISGCYPSFDTLKNMIQLRRSVRQYKESPIPNEDIEKALDIVRFAPTSKNKQYVKWVVINGKKKVRQLADLVIDFMRSIPSAKRMVASHEHGEDPIFRGATCVIFAYCDKEIGERFGTIDCTIAASYLELLLPSMGIGTCWAGFAIGVARQYAPINEFLGLKDTDIVEAGLMIGYQKTKYRNIPPRKKAEILFV</sequence>
<dbReference type="RefSeq" id="WP_334315795.1">
    <property type="nucleotide sequence ID" value="NZ_CP065938.1"/>
</dbReference>
<dbReference type="Pfam" id="PF00037">
    <property type="entry name" value="Fer4"/>
    <property type="match status" value="1"/>
</dbReference>
<dbReference type="Pfam" id="PF00881">
    <property type="entry name" value="Nitroreductase"/>
    <property type="match status" value="1"/>
</dbReference>
<reference evidence="7" key="1">
    <citation type="submission" date="2020-12" db="EMBL/GenBank/DDBJ databases">
        <title>Taurinivorans muris gen. nov., sp. nov., fundamental and realized metabolic niche of a ubiquitous sulfidogenic bacterium in the murine intestine.</title>
        <authorList>
            <person name="Ye H."/>
            <person name="Hanson B.T."/>
            <person name="Loy A."/>
        </authorList>
    </citation>
    <scope>NUCLEOTIDE SEQUENCE</scope>
    <source>
        <strain evidence="7">LT0009</strain>
    </source>
</reference>
<evidence type="ECO:0000313" key="8">
    <source>
        <dbReference type="Proteomes" id="UP001058120"/>
    </source>
</evidence>
<feature type="domain" description="4Fe-4S ferredoxin-type" evidence="6">
    <location>
        <begin position="31"/>
        <end position="63"/>
    </location>
</feature>
<dbReference type="PANTHER" id="PTHR43673:SF10">
    <property type="entry name" value="NADH DEHYDROGENASE_NAD(P)H NITROREDUCTASE XCC3605-RELATED"/>
    <property type="match status" value="1"/>
</dbReference>
<accession>A0ABY5Y2E8</accession>
<comment type="similarity">
    <text evidence="1">Belongs to the nitroreductase family.</text>
</comment>
<organism evidence="7 8">
    <name type="scientific">Taurinivorans muris</name>
    <dbReference type="NCBI Taxonomy" id="2787751"/>
    <lineage>
        <taxon>Bacteria</taxon>
        <taxon>Pseudomonadati</taxon>
        <taxon>Thermodesulfobacteriota</taxon>
        <taxon>Desulfovibrionia</taxon>
        <taxon>Desulfovibrionales</taxon>
        <taxon>Desulfovibrionaceae</taxon>
        <taxon>Taurinivorans</taxon>
    </lineage>
</organism>